<feature type="chain" id="PRO_5001726131" description="Glycoside hydrolase family 25 protein" evidence="3">
    <location>
        <begin position="21"/>
        <end position="228"/>
    </location>
</feature>
<protein>
    <recommendedName>
        <fullName evidence="5">Glycoside hydrolase family 25 protein</fullName>
    </recommendedName>
</protein>
<dbReference type="InterPro" id="IPR002053">
    <property type="entry name" value="Glyco_hydro_25"/>
</dbReference>
<dbReference type="EMBL" id="LK023313">
    <property type="protein sequence ID" value="CDS02619.1"/>
    <property type="molecule type" value="Genomic_DNA"/>
</dbReference>
<dbReference type="PROSITE" id="PS51904">
    <property type="entry name" value="GLYCOSYL_HYDROL_F25_2"/>
    <property type="match status" value="1"/>
</dbReference>
<dbReference type="GO" id="GO:0016998">
    <property type="term" value="P:cell wall macromolecule catabolic process"/>
    <property type="evidence" value="ECO:0007669"/>
    <property type="project" value="InterPro"/>
</dbReference>
<dbReference type="GO" id="GO:0009253">
    <property type="term" value="P:peptidoglycan catabolic process"/>
    <property type="evidence" value="ECO:0007669"/>
    <property type="project" value="InterPro"/>
</dbReference>
<dbReference type="InterPro" id="IPR051595">
    <property type="entry name" value="GH25_Enzymes"/>
</dbReference>
<keyword evidence="2 3" id="KW-0732">Signal</keyword>
<feature type="signal peptide" evidence="3">
    <location>
        <begin position="1"/>
        <end position="20"/>
    </location>
</feature>
<dbReference type="InterPro" id="IPR017853">
    <property type="entry name" value="GH"/>
</dbReference>
<accession>A0A077W878</accession>
<dbReference type="AlphaFoldDB" id="A0A077W878"/>
<evidence type="ECO:0008006" key="5">
    <source>
        <dbReference type="Google" id="ProtNLM"/>
    </source>
</evidence>
<proteinExistence type="inferred from homology"/>
<dbReference type="OrthoDB" id="2251794at2759"/>
<dbReference type="Gene3D" id="3.20.20.80">
    <property type="entry name" value="Glycosidases"/>
    <property type="match status" value="1"/>
</dbReference>
<evidence type="ECO:0000256" key="2">
    <source>
        <dbReference type="ARBA" id="ARBA00022729"/>
    </source>
</evidence>
<comment type="similarity">
    <text evidence="1">Belongs to the glycosyl hydrolase 25 family.</text>
</comment>
<dbReference type="SUPFAM" id="SSF51445">
    <property type="entry name" value="(Trans)glycosidases"/>
    <property type="match status" value="1"/>
</dbReference>
<evidence type="ECO:0000256" key="1">
    <source>
        <dbReference type="ARBA" id="ARBA00010646"/>
    </source>
</evidence>
<dbReference type="PANTHER" id="PTHR23208">
    <property type="entry name" value="LYSOZYME PROTEIN"/>
    <property type="match status" value="1"/>
</dbReference>
<name>A0A077W878_9FUNG</name>
<dbReference type="PANTHER" id="PTHR23208:SF36">
    <property type="entry name" value="LYSOZYME-RELATED"/>
    <property type="match status" value="1"/>
</dbReference>
<dbReference type="GO" id="GO:0003796">
    <property type="term" value="F:lysozyme activity"/>
    <property type="evidence" value="ECO:0007669"/>
    <property type="project" value="InterPro"/>
</dbReference>
<gene>
    <name evidence="4" type="ORF">LRAMOSA00024</name>
</gene>
<organism evidence="4">
    <name type="scientific">Lichtheimia ramosa</name>
    <dbReference type="NCBI Taxonomy" id="688394"/>
    <lineage>
        <taxon>Eukaryota</taxon>
        <taxon>Fungi</taxon>
        <taxon>Fungi incertae sedis</taxon>
        <taxon>Mucoromycota</taxon>
        <taxon>Mucoromycotina</taxon>
        <taxon>Mucoromycetes</taxon>
        <taxon>Mucorales</taxon>
        <taxon>Lichtheimiaceae</taxon>
        <taxon>Lichtheimia</taxon>
    </lineage>
</organism>
<dbReference type="CDD" id="cd06416">
    <property type="entry name" value="GH25_Lys1-like"/>
    <property type="match status" value="1"/>
</dbReference>
<reference evidence="4" key="1">
    <citation type="journal article" date="2014" name="Genome Announc.">
        <title>De novo whole-genome sequence and genome annotation of Lichtheimia ramosa.</title>
        <authorList>
            <person name="Linde J."/>
            <person name="Schwartze V."/>
            <person name="Binder U."/>
            <person name="Lass-Florl C."/>
            <person name="Voigt K."/>
            <person name="Horn F."/>
        </authorList>
    </citation>
    <scope>NUCLEOTIDE SEQUENCE</scope>
    <source>
        <strain evidence="4">JMRC FSU:6197</strain>
    </source>
</reference>
<evidence type="ECO:0000256" key="3">
    <source>
        <dbReference type="SAM" id="SignalP"/>
    </source>
</evidence>
<evidence type="ECO:0000313" key="4">
    <source>
        <dbReference type="EMBL" id="CDS02619.1"/>
    </source>
</evidence>
<dbReference type="Pfam" id="PF01183">
    <property type="entry name" value="Glyco_hydro_25"/>
    <property type="match status" value="1"/>
</dbReference>
<sequence>MKNLLVGLSLLASAFVSTQAANTGVDVSALTSTSAWSCAKNYGYSHAIIRCYFEAWGGNPGGALDSSCAQNYANAVAGGFNQIDLYMFPCTGRSTCKSPATQVNEMVAHMNKNKMKIGTLWLDVEVDPQSNNWPSASQAQSTLKQFKQAFDATGLKWGVYASQSQWTSITGSKDWVLDSSVPLWYAHYDEALNFNDFSPFGGWTKPTIKQYAGSQSFCSGNWDKNFYG</sequence>
<dbReference type="GO" id="GO:0007165">
    <property type="term" value="P:signal transduction"/>
    <property type="evidence" value="ECO:0007669"/>
    <property type="project" value="TreeGrafter"/>
</dbReference>